<keyword evidence="4" id="KW-1185">Reference proteome</keyword>
<proteinExistence type="predicted"/>
<dbReference type="SUPFAM" id="SSF57802">
    <property type="entry name" value="Rubredoxin-like"/>
    <property type="match status" value="1"/>
</dbReference>
<protein>
    <recommendedName>
        <fullName evidence="2">DUF7130 domain-containing protein</fullName>
    </recommendedName>
</protein>
<accession>B9LNV1</accession>
<evidence type="ECO:0000256" key="1">
    <source>
        <dbReference type="SAM" id="MobiDB-lite"/>
    </source>
</evidence>
<dbReference type="Gene3D" id="2.20.28.10">
    <property type="match status" value="1"/>
</dbReference>
<dbReference type="HOGENOM" id="CLU_2191095_0_0_2"/>
<gene>
    <name evidence="3" type="ordered locus">Hlac_1451</name>
</gene>
<dbReference type="InterPro" id="IPR055554">
    <property type="entry name" value="DUF7130"/>
</dbReference>
<sequence length="104" mass="10869">MSKDVGADPDDEPITPGETVYDEDGQVLGQVSGYTTDGFEVKIGEGGSASGDDAETIPGQEFGEGYLMWRCSECGEMGDLGSGMPDTCPECGAPEESIYAVEED</sequence>
<dbReference type="Pfam" id="PF23458">
    <property type="entry name" value="DUF7130"/>
    <property type="match status" value="1"/>
</dbReference>
<dbReference type="eggNOG" id="arCOG07989">
    <property type="taxonomic scope" value="Archaea"/>
</dbReference>
<dbReference type="GeneID" id="7400278"/>
<evidence type="ECO:0000313" key="4">
    <source>
        <dbReference type="Proteomes" id="UP000000740"/>
    </source>
</evidence>
<feature type="region of interest" description="Disordered" evidence="1">
    <location>
        <begin position="1"/>
        <end position="21"/>
    </location>
</feature>
<organism evidence="3 4">
    <name type="scientific">Halorubrum lacusprofundi (strain ATCC 49239 / DSM 5036 / JCM 8891 / ACAM 34)</name>
    <dbReference type="NCBI Taxonomy" id="416348"/>
    <lineage>
        <taxon>Archaea</taxon>
        <taxon>Methanobacteriati</taxon>
        <taxon>Methanobacteriota</taxon>
        <taxon>Stenosarchaea group</taxon>
        <taxon>Halobacteria</taxon>
        <taxon>Halobacteriales</taxon>
        <taxon>Haloferacaceae</taxon>
        <taxon>Halorubrum</taxon>
    </lineage>
</organism>
<reference evidence="3 4" key="1">
    <citation type="journal article" date="2016" name="Stand. Genomic Sci.">
        <title>Complete genome sequence of the Antarctic Halorubrum lacusprofundi type strain ACAM 34.</title>
        <authorList>
            <person name="Anderson I.J."/>
            <person name="DasSarma P."/>
            <person name="Lucas S."/>
            <person name="Copeland A."/>
            <person name="Lapidus A."/>
            <person name="Del Rio T.G."/>
            <person name="Tice H."/>
            <person name="Dalin E."/>
            <person name="Bruce D.C."/>
            <person name="Goodwin L."/>
            <person name="Pitluck S."/>
            <person name="Sims D."/>
            <person name="Brettin T.S."/>
            <person name="Detter J.C."/>
            <person name="Han C.S."/>
            <person name="Larimer F."/>
            <person name="Hauser L."/>
            <person name="Land M."/>
            <person name="Ivanova N."/>
            <person name="Richardson P."/>
            <person name="Cavicchioli R."/>
            <person name="DasSarma S."/>
            <person name="Woese C.R."/>
            <person name="Kyrpides N.C."/>
        </authorList>
    </citation>
    <scope>NUCLEOTIDE SEQUENCE [LARGE SCALE GENOMIC DNA]</scope>
    <source>
        <strain evidence="4">ATCC 49239 / DSM 5036 / JCM 8891 / ACAM 34</strain>
    </source>
</reference>
<dbReference type="Proteomes" id="UP000000740">
    <property type="component" value="Chromosome 1"/>
</dbReference>
<feature type="domain" description="DUF7130" evidence="2">
    <location>
        <begin position="16"/>
        <end position="104"/>
    </location>
</feature>
<evidence type="ECO:0000259" key="2">
    <source>
        <dbReference type="Pfam" id="PF23458"/>
    </source>
</evidence>
<dbReference type="RefSeq" id="WP_015910181.1">
    <property type="nucleotide sequence ID" value="NC_012029.1"/>
</dbReference>
<dbReference type="KEGG" id="hla:Hlac_1451"/>
<evidence type="ECO:0000313" key="3">
    <source>
        <dbReference type="EMBL" id="ACM57039.1"/>
    </source>
</evidence>
<dbReference type="AlphaFoldDB" id="B9LNV1"/>
<dbReference type="EMBL" id="CP001365">
    <property type="protein sequence ID" value="ACM57039.1"/>
    <property type="molecule type" value="Genomic_DNA"/>
</dbReference>
<name>B9LNV1_HALLT</name>